<feature type="domain" description="HTH gntR-type" evidence="4">
    <location>
        <begin position="7"/>
        <end position="75"/>
    </location>
</feature>
<name>A0A0R1R6T0_9LACO</name>
<dbReference type="AlphaFoldDB" id="A0A0R1R6T0"/>
<dbReference type="GO" id="GO:0003700">
    <property type="term" value="F:DNA-binding transcription factor activity"/>
    <property type="evidence" value="ECO:0007669"/>
    <property type="project" value="InterPro"/>
</dbReference>
<gene>
    <name evidence="5" type="ORF">FD01_GL002376</name>
</gene>
<dbReference type="GO" id="GO:0003677">
    <property type="term" value="F:DNA binding"/>
    <property type="evidence" value="ECO:0007669"/>
    <property type="project" value="UniProtKB-KW"/>
</dbReference>
<dbReference type="PATRIC" id="fig|1423769.4.peg.2563"/>
<dbReference type="CDD" id="cd07377">
    <property type="entry name" value="WHTH_GntR"/>
    <property type="match status" value="1"/>
</dbReference>
<dbReference type="PANTHER" id="PTHR38445">
    <property type="entry name" value="HTH-TYPE TRANSCRIPTIONAL REPRESSOR YTRA"/>
    <property type="match status" value="1"/>
</dbReference>
<keyword evidence="3" id="KW-0804">Transcription</keyword>
<proteinExistence type="predicted"/>
<dbReference type="Pfam" id="PF00392">
    <property type="entry name" value="GntR"/>
    <property type="match status" value="1"/>
</dbReference>
<dbReference type="InterPro" id="IPR036388">
    <property type="entry name" value="WH-like_DNA-bd_sf"/>
</dbReference>
<keyword evidence="2" id="KW-0238">DNA-binding</keyword>
<dbReference type="PANTHER" id="PTHR38445:SF6">
    <property type="entry name" value="GNTR-FAMILY TRANSCRIPTIONAL REGULATOR"/>
    <property type="match status" value="1"/>
</dbReference>
<evidence type="ECO:0000313" key="6">
    <source>
        <dbReference type="Proteomes" id="UP000051790"/>
    </source>
</evidence>
<dbReference type="RefSeq" id="WP_056962470.1">
    <property type="nucleotide sequence ID" value="NZ_AZEU01000036.1"/>
</dbReference>
<keyword evidence="6" id="KW-1185">Reference proteome</keyword>
<dbReference type="SMART" id="SM00345">
    <property type="entry name" value="HTH_GNTR"/>
    <property type="match status" value="1"/>
</dbReference>
<dbReference type="Gene3D" id="1.10.10.10">
    <property type="entry name" value="Winged helix-like DNA-binding domain superfamily/Winged helix DNA-binding domain"/>
    <property type="match status" value="1"/>
</dbReference>
<dbReference type="OrthoDB" id="362473at2"/>
<reference evidence="5 6" key="1">
    <citation type="journal article" date="2015" name="Genome Announc.">
        <title>Expanding the biotechnology potential of lactobacilli through comparative genomics of 213 strains and associated genera.</title>
        <authorList>
            <person name="Sun Z."/>
            <person name="Harris H.M."/>
            <person name="McCann A."/>
            <person name="Guo C."/>
            <person name="Argimon S."/>
            <person name="Zhang W."/>
            <person name="Yang X."/>
            <person name="Jeffery I.B."/>
            <person name="Cooney J.C."/>
            <person name="Kagawa T.F."/>
            <person name="Liu W."/>
            <person name="Song Y."/>
            <person name="Salvetti E."/>
            <person name="Wrobel A."/>
            <person name="Rasinkangas P."/>
            <person name="Parkhill J."/>
            <person name="Rea M.C."/>
            <person name="O'Sullivan O."/>
            <person name="Ritari J."/>
            <person name="Douillard F.P."/>
            <person name="Paul Ross R."/>
            <person name="Yang R."/>
            <person name="Briner A.E."/>
            <person name="Felis G.E."/>
            <person name="de Vos W.M."/>
            <person name="Barrangou R."/>
            <person name="Klaenhammer T.R."/>
            <person name="Caufield P.W."/>
            <person name="Cui Y."/>
            <person name="Zhang H."/>
            <person name="O'Toole P.W."/>
        </authorList>
    </citation>
    <scope>NUCLEOTIDE SEQUENCE [LARGE SCALE GENOMIC DNA]</scope>
    <source>
        <strain evidence="5 6">DSM 13343</strain>
    </source>
</reference>
<protein>
    <submittedName>
        <fullName evidence="5">Transcriptional regulator</fullName>
    </submittedName>
</protein>
<comment type="caution">
    <text evidence="5">The sequence shown here is derived from an EMBL/GenBank/DDBJ whole genome shotgun (WGS) entry which is preliminary data.</text>
</comment>
<accession>A0A0R1R6T0</accession>
<evidence type="ECO:0000313" key="5">
    <source>
        <dbReference type="EMBL" id="KRL52465.1"/>
    </source>
</evidence>
<dbReference type="PROSITE" id="PS50949">
    <property type="entry name" value="HTH_GNTR"/>
    <property type="match status" value="1"/>
</dbReference>
<keyword evidence="1" id="KW-0805">Transcription regulation</keyword>
<dbReference type="InterPro" id="IPR036390">
    <property type="entry name" value="WH_DNA-bd_sf"/>
</dbReference>
<evidence type="ECO:0000256" key="1">
    <source>
        <dbReference type="ARBA" id="ARBA00023015"/>
    </source>
</evidence>
<evidence type="ECO:0000259" key="4">
    <source>
        <dbReference type="PROSITE" id="PS50949"/>
    </source>
</evidence>
<dbReference type="InterPro" id="IPR000524">
    <property type="entry name" value="Tscrpt_reg_HTH_GntR"/>
</dbReference>
<evidence type="ECO:0000256" key="3">
    <source>
        <dbReference type="ARBA" id="ARBA00023163"/>
    </source>
</evidence>
<dbReference type="SUPFAM" id="SSF46785">
    <property type="entry name" value="Winged helix' DNA-binding domain"/>
    <property type="match status" value="1"/>
</dbReference>
<evidence type="ECO:0000256" key="2">
    <source>
        <dbReference type="ARBA" id="ARBA00023125"/>
    </source>
</evidence>
<sequence length="125" mass="14462">MKFDDRIPIYYQIKQYFYQQIITQQLQPGDKLPGVRQLAVDLTVNVNTIQRALQELITEGVLFSKRGLGNFVTTDHDTIKQLKHRVVSGQVAWYYHQLEKLGLSPASMQQALADYIEEENHDPKS</sequence>
<dbReference type="Proteomes" id="UP000051790">
    <property type="component" value="Unassembled WGS sequence"/>
</dbReference>
<organism evidence="5 6">
    <name type="scientific">Lacticaseibacillus manihotivorans DSM 13343 = JCM 12514</name>
    <dbReference type="NCBI Taxonomy" id="1423769"/>
    <lineage>
        <taxon>Bacteria</taxon>
        <taxon>Bacillati</taxon>
        <taxon>Bacillota</taxon>
        <taxon>Bacilli</taxon>
        <taxon>Lactobacillales</taxon>
        <taxon>Lactobacillaceae</taxon>
        <taxon>Lacticaseibacillus</taxon>
    </lineage>
</organism>
<dbReference type="EMBL" id="AZEU01000036">
    <property type="protein sequence ID" value="KRL52465.1"/>
    <property type="molecule type" value="Genomic_DNA"/>
</dbReference>